<dbReference type="PANTHER" id="PTHR12083:SF9">
    <property type="entry name" value="BIFUNCTIONAL POLYNUCLEOTIDE PHOSPHATASE_KINASE"/>
    <property type="match status" value="1"/>
</dbReference>
<evidence type="ECO:0000256" key="5">
    <source>
        <dbReference type="ARBA" id="ARBA00023242"/>
    </source>
</evidence>
<dbReference type="InterPro" id="IPR006551">
    <property type="entry name" value="Polynucleotide_phosphatase"/>
</dbReference>
<keyword evidence="5" id="KW-0539">Nucleus</keyword>
<dbReference type="NCBIfam" id="TIGR01664">
    <property type="entry name" value="DNA-3'-Pase"/>
    <property type="match status" value="1"/>
</dbReference>
<keyword evidence="3" id="KW-0863">Zinc-finger</keyword>
<proteinExistence type="predicted"/>
<dbReference type="SUPFAM" id="SSF56784">
    <property type="entry name" value="HAD-like"/>
    <property type="match status" value="1"/>
</dbReference>
<dbReference type="GO" id="GO:0003690">
    <property type="term" value="F:double-stranded DNA binding"/>
    <property type="evidence" value="ECO:0007669"/>
    <property type="project" value="TreeGrafter"/>
</dbReference>
<dbReference type="SUPFAM" id="SSF57716">
    <property type="entry name" value="Glucocorticoid receptor-like (DNA-binding domain)"/>
    <property type="match status" value="1"/>
</dbReference>
<accession>A0A176WAX1</accession>
<dbReference type="GO" id="GO:0046403">
    <property type="term" value="F:polynucleotide 3'-phosphatase activity"/>
    <property type="evidence" value="ECO:0007669"/>
    <property type="project" value="TreeGrafter"/>
</dbReference>
<keyword evidence="4" id="KW-0862">Zinc</keyword>
<reference evidence="8" key="2">
    <citation type="journal article" date="2019" name="Curr. Biol.">
        <title>Chromatin organization in early land plants reveals an ancestral association between H3K27me3, transposons, and constitutive heterochromatin.</title>
        <authorList>
            <person name="Montgomery S.A."/>
            <person name="Tanizawa Y."/>
            <person name="Galik B."/>
            <person name="Wang N."/>
            <person name="Ito T."/>
            <person name="Mochizuki T."/>
            <person name="Akimcheva S."/>
            <person name="Bowman J."/>
            <person name="Cognat V."/>
            <person name="Drouard L."/>
            <person name="Ekker H."/>
            <person name="Houng S."/>
            <person name="Kohchi T."/>
            <person name="Lin S."/>
            <person name="Liu L.D."/>
            <person name="Nakamura Y."/>
            <person name="Valeeva L.R."/>
            <person name="Shakirov E.V."/>
            <person name="Shippen D.E."/>
            <person name="Wei W."/>
            <person name="Yagura M."/>
            <person name="Yamaoka S."/>
            <person name="Yamato K.T."/>
            <person name="Liu C."/>
            <person name="Berger F."/>
        </authorList>
    </citation>
    <scope>NUCLEOTIDE SEQUENCE [LARGE SCALE GENOMIC DNA]</scope>
    <source>
        <strain evidence="8">Tak-1</strain>
    </source>
</reference>
<dbReference type="EMBL" id="AP019871">
    <property type="protein sequence ID" value="BBN14924.1"/>
    <property type="molecule type" value="Genomic_DNA"/>
</dbReference>
<reference evidence="9 10" key="1">
    <citation type="submission" date="2016-03" db="EMBL/GenBank/DDBJ databases">
        <title>Mechanisms controlling the formation of the plant cell surface in tip-growing cells are functionally conserved among land plants.</title>
        <authorList>
            <person name="Honkanen S."/>
            <person name="Jones V.A."/>
            <person name="Morieri G."/>
            <person name="Champion C."/>
            <person name="Hetherington A.J."/>
            <person name="Kelly S."/>
            <person name="Saint-Marcoux D."/>
            <person name="Proust H."/>
            <person name="Prescott H."/>
            <person name="Dolan L."/>
        </authorList>
    </citation>
    <scope>NUCLEOTIDE SEQUENCE [LARGE SCALE GENOMIC DNA]</scope>
    <source>
        <strain evidence="10">cv. Tak-1 and cv. Tak-2</strain>
        <tissue evidence="9">Whole gametophyte</tissue>
    </source>
</reference>
<dbReference type="InterPro" id="IPR036957">
    <property type="entry name" value="Znf_PARP_sf"/>
</dbReference>
<evidence type="ECO:0000256" key="2">
    <source>
        <dbReference type="ARBA" id="ARBA00022723"/>
    </source>
</evidence>
<dbReference type="EMBL" id="AP019871">
    <property type="protein sequence ID" value="BBN14923.1"/>
    <property type="molecule type" value="Genomic_DNA"/>
</dbReference>
<protein>
    <recommendedName>
        <fullName evidence="7">PARP-type domain-containing protein</fullName>
    </recommendedName>
</protein>
<dbReference type="GO" id="GO:0008270">
    <property type="term" value="F:zinc ion binding"/>
    <property type="evidence" value="ECO:0007669"/>
    <property type="project" value="UniProtKB-KW"/>
</dbReference>
<dbReference type="Proteomes" id="UP001162541">
    <property type="component" value="Chromosome 6"/>
</dbReference>
<dbReference type="Gene3D" id="3.40.50.1000">
    <property type="entry name" value="HAD superfamily/HAD-like"/>
    <property type="match status" value="1"/>
</dbReference>
<organism evidence="9 10">
    <name type="scientific">Marchantia polymorpha subsp. ruderalis</name>
    <dbReference type="NCBI Taxonomy" id="1480154"/>
    <lineage>
        <taxon>Eukaryota</taxon>
        <taxon>Viridiplantae</taxon>
        <taxon>Streptophyta</taxon>
        <taxon>Embryophyta</taxon>
        <taxon>Marchantiophyta</taxon>
        <taxon>Marchantiopsida</taxon>
        <taxon>Marchantiidae</taxon>
        <taxon>Marchantiales</taxon>
        <taxon>Marchantiaceae</taxon>
        <taxon>Marchantia</taxon>
    </lineage>
</organism>
<evidence type="ECO:0000313" key="10">
    <source>
        <dbReference type="Proteomes" id="UP000077202"/>
    </source>
</evidence>
<dbReference type="GO" id="GO:0006281">
    <property type="term" value="P:DNA repair"/>
    <property type="evidence" value="ECO:0007669"/>
    <property type="project" value="TreeGrafter"/>
</dbReference>
<dbReference type="Gene3D" id="3.30.1740.10">
    <property type="entry name" value="Zinc finger, PARP-type"/>
    <property type="match status" value="1"/>
</dbReference>
<dbReference type="FunFam" id="3.40.50.1000:FF:000198">
    <property type="entry name" value="Bifunctional polynucleotide phosphatase/kinase"/>
    <property type="match status" value="1"/>
</dbReference>
<dbReference type="NCBIfam" id="TIGR01662">
    <property type="entry name" value="HAD-SF-IIIA"/>
    <property type="match status" value="1"/>
</dbReference>
<dbReference type="EMBL" id="AP019871">
    <property type="protein sequence ID" value="BBN14925.1"/>
    <property type="molecule type" value="Genomic_DNA"/>
</dbReference>
<dbReference type="InterPro" id="IPR036412">
    <property type="entry name" value="HAD-like_sf"/>
</dbReference>
<evidence type="ECO:0000313" key="11">
    <source>
        <dbReference type="Proteomes" id="UP001162541"/>
    </source>
</evidence>
<dbReference type="InterPro" id="IPR001510">
    <property type="entry name" value="Znf_PARP"/>
</dbReference>
<feature type="region of interest" description="Disordered" evidence="6">
    <location>
        <begin position="86"/>
        <end position="108"/>
    </location>
</feature>
<sequence length="328" mass="36332">MEGRVVIELSKSARAVCPLCGLAISKDIVRVGKESIAQGPFRSIRWHHPWCFSENYPDTDYSKMDGFVALRTMDQTILQNLKKNVDSKNSEKLKSSSPSSVSPPTKVGKPVNVMALTPADLKRFTMPQMSISYKGARLPVGWKSYSTLLVYEADNLRPSEKIAAFDFDGTLVDTNVRRPGADAWKLLYPNVAEKLAFFHHEGYKLVIFTNESNIDRFTNKRQAAIDSKLGRLKGLMDITNVPMQVFIACGKSNTGDSFRKPAIGMWQILEHYFNAGLPVDRERSFYVGDAAGREGDHSAADSEFAEALGLKFLLPEDVFGAITGPGSP</sequence>
<dbReference type="GO" id="GO:0005634">
    <property type="term" value="C:nucleus"/>
    <property type="evidence" value="ECO:0007669"/>
    <property type="project" value="UniProtKB-SubCell"/>
</dbReference>
<evidence type="ECO:0000313" key="9">
    <source>
        <dbReference type="EMBL" id="OAE30209.1"/>
    </source>
</evidence>
<dbReference type="PANTHER" id="PTHR12083">
    <property type="entry name" value="BIFUNCTIONAL POLYNUCLEOTIDE PHOSPHATASE/KINASE"/>
    <property type="match status" value="1"/>
</dbReference>
<evidence type="ECO:0000256" key="3">
    <source>
        <dbReference type="ARBA" id="ARBA00022771"/>
    </source>
</evidence>
<evidence type="ECO:0000256" key="1">
    <source>
        <dbReference type="ARBA" id="ARBA00004123"/>
    </source>
</evidence>
<gene>
    <name evidence="9" type="ORF">AXG93_4295s1650</name>
    <name evidence="8" type="ORF">Mp_6g15570</name>
</gene>
<feature type="compositionally biased region" description="Low complexity" evidence="6">
    <location>
        <begin position="95"/>
        <end position="108"/>
    </location>
</feature>
<dbReference type="InterPro" id="IPR006549">
    <property type="entry name" value="HAD-SF_hydro_IIIA"/>
</dbReference>
<dbReference type="EMBL" id="LVLJ01001351">
    <property type="protein sequence ID" value="OAE30209.1"/>
    <property type="molecule type" value="Genomic_DNA"/>
</dbReference>
<keyword evidence="10" id="KW-1185">Reference proteome</keyword>
<dbReference type="AlphaFoldDB" id="A0A176WAX1"/>
<dbReference type="Pfam" id="PF08645">
    <property type="entry name" value="PNK3P"/>
    <property type="match status" value="1"/>
</dbReference>
<evidence type="ECO:0000256" key="4">
    <source>
        <dbReference type="ARBA" id="ARBA00022833"/>
    </source>
</evidence>
<reference evidence="11" key="3">
    <citation type="journal article" date="2020" name="Curr. Biol.">
        <title>Chromatin organization in early land plants reveals an ancestral association between H3K27me3, transposons, and constitutive heterochromatin.</title>
        <authorList>
            <person name="Montgomery S.A."/>
            <person name="Tanizawa Y."/>
            <person name="Galik B."/>
            <person name="Wang N."/>
            <person name="Ito T."/>
            <person name="Mochizuki T."/>
            <person name="Akimcheva S."/>
            <person name="Bowman J.L."/>
            <person name="Cognat V."/>
            <person name="Marechal-Drouard L."/>
            <person name="Ekker H."/>
            <person name="Hong S.F."/>
            <person name="Kohchi T."/>
            <person name="Lin S.S."/>
            <person name="Liu L.D."/>
            <person name="Nakamura Y."/>
            <person name="Valeeva L.R."/>
            <person name="Shakirov E.V."/>
            <person name="Shippen D.E."/>
            <person name="Wei W.L."/>
            <person name="Yagura M."/>
            <person name="Yamaoka S."/>
            <person name="Yamato K.T."/>
            <person name="Liu C."/>
            <person name="Berger F."/>
        </authorList>
    </citation>
    <scope>NUCLEOTIDE SEQUENCE [LARGE SCALE GENOMIC DNA]</scope>
    <source>
        <strain evidence="11">Tak-1</strain>
    </source>
</reference>
<feature type="domain" description="PARP-type" evidence="7">
    <location>
        <begin position="5"/>
        <end position="86"/>
    </location>
</feature>
<dbReference type="GO" id="GO:0046404">
    <property type="term" value="F:ATP-dependent polydeoxyribonucleotide 5'-hydroxyl-kinase activity"/>
    <property type="evidence" value="ECO:0007669"/>
    <property type="project" value="TreeGrafter"/>
</dbReference>
<name>A0A176WAX1_MARPO</name>
<dbReference type="SMART" id="SM01336">
    <property type="entry name" value="zf-PARP"/>
    <property type="match status" value="1"/>
</dbReference>
<keyword evidence="2" id="KW-0479">Metal-binding</keyword>
<dbReference type="Proteomes" id="UP000077202">
    <property type="component" value="Unassembled WGS sequence"/>
</dbReference>
<dbReference type="InterPro" id="IPR023214">
    <property type="entry name" value="HAD_sf"/>
</dbReference>
<evidence type="ECO:0000313" key="8">
    <source>
        <dbReference type="EMBL" id="BBN14923.1"/>
    </source>
</evidence>
<evidence type="ECO:0000259" key="7">
    <source>
        <dbReference type="PROSITE" id="PS50064"/>
    </source>
</evidence>
<dbReference type="PROSITE" id="PS50064">
    <property type="entry name" value="ZF_PARP_2"/>
    <property type="match status" value="1"/>
</dbReference>
<comment type="subcellular location">
    <subcellularLocation>
        <location evidence="1">Nucleus</location>
    </subcellularLocation>
</comment>
<dbReference type="InterPro" id="IPR013954">
    <property type="entry name" value="PNK3P"/>
</dbReference>
<evidence type="ECO:0000256" key="6">
    <source>
        <dbReference type="SAM" id="MobiDB-lite"/>
    </source>
</evidence>